<gene>
    <name evidence="1" type="ORF">Pma05_65120</name>
</gene>
<proteinExistence type="predicted"/>
<dbReference type="RefSeq" id="WP_203861257.1">
    <property type="nucleotide sequence ID" value="NZ_BAAAZQ010000015.1"/>
</dbReference>
<dbReference type="Proteomes" id="UP000621500">
    <property type="component" value="Unassembled WGS sequence"/>
</dbReference>
<accession>A0ABQ4EZ59</accession>
<comment type="caution">
    <text evidence="1">The sequence shown here is derived from an EMBL/GenBank/DDBJ whole genome shotgun (WGS) entry which is preliminary data.</text>
</comment>
<dbReference type="EMBL" id="BONX01000048">
    <property type="protein sequence ID" value="GIG99939.1"/>
    <property type="molecule type" value="Genomic_DNA"/>
</dbReference>
<organism evidence="1 2">
    <name type="scientific">Plantactinospora mayteni</name>
    <dbReference type="NCBI Taxonomy" id="566021"/>
    <lineage>
        <taxon>Bacteria</taxon>
        <taxon>Bacillati</taxon>
        <taxon>Actinomycetota</taxon>
        <taxon>Actinomycetes</taxon>
        <taxon>Micromonosporales</taxon>
        <taxon>Micromonosporaceae</taxon>
        <taxon>Plantactinospora</taxon>
    </lineage>
</organism>
<keyword evidence="2" id="KW-1185">Reference proteome</keyword>
<reference evidence="1 2" key="1">
    <citation type="submission" date="2021-01" db="EMBL/GenBank/DDBJ databases">
        <title>Whole genome shotgun sequence of Plantactinospora mayteni NBRC 109088.</title>
        <authorList>
            <person name="Komaki H."/>
            <person name="Tamura T."/>
        </authorList>
    </citation>
    <scope>NUCLEOTIDE SEQUENCE [LARGE SCALE GENOMIC DNA]</scope>
    <source>
        <strain evidence="1 2">NBRC 109088</strain>
    </source>
</reference>
<evidence type="ECO:0000313" key="2">
    <source>
        <dbReference type="Proteomes" id="UP000621500"/>
    </source>
</evidence>
<sequence>MRPPKDDEPLLDVAGGDPALSRHLRDSLKTLGERTDDPEFRRLVADVLEGRRGLREVATTPAFASAINPRLEQFAQRWAEIPEEERAELADQGEREFTALRQRLERERRDRERWWRDHPDGY</sequence>
<evidence type="ECO:0000313" key="1">
    <source>
        <dbReference type="EMBL" id="GIG99939.1"/>
    </source>
</evidence>
<protein>
    <submittedName>
        <fullName evidence="1">Uncharacterized protein</fullName>
    </submittedName>
</protein>
<name>A0ABQ4EZ59_9ACTN</name>